<dbReference type="EMBL" id="CP079194">
    <property type="protein sequence ID" value="QXT38208.1"/>
    <property type="molecule type" value="Genomic_DNA"/>
</dbReference>
<dbReference type="RefSeq" id="WP_219000405.1">
    <property type="nucleotide sequence ID" value="NZ_CP079194.1"/>
</dbReference>
<feature type="domain" description="GFO/IDH/MocA-like oxidoreductase" evidence="2">
    <location>
        <begin position="135"/>
        <end position="252"/>
    </location>
</feature>
<evidence type="ECO:0000259" key="1">
    <source>
        <dbReference type="Pfam" id="PF01408"/>
    </source>
</evidence>
<dbReference type="InterPro" id="IPR000683">
    <property type="entry name" value="Gfo/Idh/MocA-like_OxRdtase_N"/>
</dbReference>
<dbReference type="InterPro" id="IPR051450">
    <property type="entry name" value="Gfo/Idh/MocA_Oxidoreductases"/>
</dbReference>
<evidence type="ECO:0000313" key="3">
    <source>
        <dbReference type="EMBL" id="QXT38208.1"/>
    </source>
</evidence>
<dbReference type="Pfam" id="PF01408">
    <property type="entry name" value="GFO_IDH_MocA"/>
    <property type="match status" value="1"/>
</dbReference>
<feature type="domain" description="Gfo/Idh/MocA-like oxidoreductase N-terminal" evidence="1">
    <location>
        <begin position="8"/>
        <end position="125"/>
    </location>
</feature>
<accession>A0A8F6TUQ3</accession>
<reference evidence="3 4" key="1">
    <citation type="submission" date="2021-07" db="EMBL/GenBank/DDBJ databases">
        <title>A novel Jannaschia species isolated from marine dinoflagellate Ceratoperidinium margalefii.</title>
        <authorList>
            <person name="Jiang Y."/>
            <person name="Li Z."/>
        </authorList>
    </citation>
    <scope>NUCLEOTIDE SEQUENCE [LARGE SCALE GENOMIC DNA]</scope>
    <source>
        <strain evidence="3 4">J12C1-MA-4</strain>
    </source>
</reference>
<dbReference type="Proteomes" id="UP000825009">
    <property type="component" value="Chromosome"/>
</dbReference>
<evidence type="ECO:0000259" key="2">
    <source>
        <dbReference type="Pfam" id="PF22725"/>
    </source>
</evidence>
<name>A0A8F6TUQ3_9RHOB</name>
<organism evidence="3 4">
    <name type="scientific">Gymnodinialimonas ceratoperidinii</name>
    <dbReference type="NCBI Taxonomy" id="2856823"/>
    <lineage>
        <taxon>Bacteria</taxon>
        <taxon>Pseudomonadati</taxon>
        <taxon>Pseudomonadota</taxon>
        <taxon>Alphaproteobacteria</taxon>
        <taxon>Rhodobacterales</taxon>
        <taxon>Paracoccaceae</taxon>
        <taxon>Gymnodinialimonas</taxon>
    </lineage>
</organism>
<protein>
    <submittedName>
        <fullName evidence="3">Gfo/Idh/MocA family oxidoreductase</fullName>
    </submittedName>
</protein>
<dbReference type="GO" id="GO:0000166">
    <property type="term" value="F:nucleotide binding"/>
    <property type="evidence" value="ECO:0007669"/>
    <property type="project" value="InterPro"/>
</dbReference>
<dbReference type="PANTHER" id="PTHR43377">
    <property type="entry name" value="BILIVERDIN REDUCTASE A"/>
    <property type="match status" value="1"/>
</dbReference>
<keyword evidence="4" id="KW-1185">Reference proteome</keyword>
<dbReference type="KEGG" id="gce:KYE46_09600"/>
<evidence type="ECO:0000313" key="4">
    <source>
        <dbReference type="Proteomes" id="UP000825009"/>
    </source>
</evidence>
<dbReference type="InterPro" id="IPR055170">
    <property type="entry name" value="GFO_IDH_MocA-like_dom"/>
</dbReference>
<dbReference type="Pfam" id="PF22725">
    <property type="entry name" value="GFO_IDH_MocA_C3"/>
    <property type="match status" value="1"/>
</dbReference>
<dbReference type="AlphaFoldDB" id="A0A8F6TUQ3"/>
<sequence length="339" mass="36725">MTQAPQSFTVAIAGFGWWGKHIATRLQGHPWLNVAGVIEPATQNHGAITEMGLEAWDDFDAPLARDDIDAVILTTPNPLHEAQVCQVAAAGKHVFCEKPLGLTADSARRSVQACLDAGVQLGIGHERRFEPAMIALRKALDAGKLGTIMHAEAAFSHDKLIGIQPGDWRTRKDVAPAAGMTGMGIHLSDLLISFFGPVESLHAFTADRSLGWETGDVVTVQMKFEAGMTATFSAILHTPHFIRMHVFGSTEWVEVINDSHPDTPDGIVRVLTGRSDQPVTQQDYAWEDAVTFNLEAFAEAALGGAEYPFSPQEMIHNIQVLEAIERSSETGKVVSLSDV</sequence>
<dbReference type="PANTHER" id="PTHR43377:SF1">
    <property type="entry name" value="BILIVERDIN REDUCTASE A"/>
    <property type="match status" value="1"/>
</dbReference>
<gene>
    <name evidence="3" type="ORF">KYE46_09600</name>
</gene>
<proteinExistence type="predicted"/>